<protein>
    <recommendedName>
        <fullName evidence="3 9">Pre-mRNA-splicing factor SLU7</fullName>
    </recommendedName>
</protein>
<feature type="coiled-coil region" evidence="10">
    <location>
        <begin position="195"/>
        <end position="225"/>
    </location>
</feature>
<evidence type="ECO:0000256" key="10">
    <source>
        <dbReference type="SAM" id="Coils"/>
    </source>
</evidence>
<dbReference type="GO" id="GO:0008270">
    <property type="term" value="F:zinc ion binding"/>
    <property type="evidence" value="ECO:0007669"/>
    <property type="project" value="UniProtKB-KW"/>
</dbReference>
<keyword evidence="7 9" id="KW-0539">Nucleus</keyword>
<proteinExistence type="inferred from homology"/>
<keyword evidence="5 9" id="KW-0747">Spliceosome</keyword>
<comment type="function">
    <text evidence="9">Involved in pre-mRNA splicing.</text>
</comment>
<dbReference type="GO" id="GO:0000398">
    <property type="term" value="P:mRNA splicing, via spliceosome"/>
    <property type="evidence" value="ECO:0007669"/>
    <property type="project" value="UniProtKB-UniRule"/>
</dbReference>
<evidence type="ECO:0000256" key="5">
    <source>
        <dbReference type="ARBA" id="ARBA00022728"/>
    </source>
</evidence>
<feature type="signal peptide" evidence="11">
    <location>
        <begin position="1"/>
        <end position="18"/>
    </location>
</feature>
<evidence type="ECO:0000256" key="8">
    <source>
        <dbReference type="PROSITE-ProRule" id="PRU00047"/>
    </source>
</evidence>
<evidence type="ECO:0000313" key="13">
    <source>
        <dbReference type="EMBL" id="KAH9528278.1"/>
    </source>
</evidence>
<keyword evidence="8" id="KW-0862">Zinc</keyword>
<keyword evidence="11" id="KW-0732">Signal</keyword>
<dbReference type="InterPro" id="IPR021715">
    <property type="entry name" value="Slu7_dom"/>
</dbReference>
<comment type="caution">
    <text evidence="13">The sequence shown here is derived from an EMBL/GenBank/DDBJ whole genome shotgun (WGS) entry which is preliminary data.</text>
</comment>
<dbReference type="Pfam" id="PF11708">
    <property type="entry name" value="Slu7"/>
    <property type="match status" value="1"/>
</dbReference>
<keyword evidence="8" id="KW-0863">Zinc-finger</keyword>
<keyword evidence="14" id="KW-1185">Reference proteome</keyword>
<reference evidence="13" key="2">
    <citation type="journal article" date="2022" name="Res Sq">
        <title>Comparative Genomics Reveals Insights into the Divergent Evolution of Astigmatic Mites and Household Pest Adaptations.</title>
        <authorList>
            <person name="Xiong Q."/>
            <person name="Wan A.T.-Y."/>
            <person name="Liu X.-Y."/>
            <person name="Fung C.S.-H."/>
            <person name="Xiao X."/>
            <person name="Malainual N."/>
            <person name="Hou J."/>
            <person name="Wang L."/>
            <person name="Wang M."/>
            <person name="Yang K."/>
            <person name="Cui Y."/>
            <person name="Leung E."/>
            <person name="Nong W."/>
            <person name="Shin S.-K."/>
            <person name="Au S."/>
            <person name="Jeong K.Y."/>
            <person name="Chew F.T."/>
            <person name="Hui J."/>
            <person name="Leung T.F."/>
            <person name="Tungtrongchitr A."/>
            <person name="Zhong N."/>
            <person name="Liu Z."/>
            <person name="Tsui S."/>
        </authorList>
    </citation>
    <scope>NUCLEOTIDE SEQUENCE</scope>
    <source>
        <strain evidence="13">Derf</strain>
        <tissue evidence="13">Whole organism</tissue>
    </source>
</reference>
<evidence type="ECO:0000256" key="4">
    <source>
        <dbReference type="ARBA" id="ARBA00022664"/>
    </source>
</evidence>
<dbReference type="PANTHER" id="PTHR12942">
    <property type="entry name" value="STEP II SPLICING FACTOR SLU7"/>
    <property type="match status" value="1"/>
</dbReference>
<evidence type="ECO:0000256" key="3">
    <source>
        <dbReference type="ARBA" id="ARBA00021377"/>
    </source>
</evidence>
<keyword evidence="8" id="KW-0479">Metal-binding</keyword>
<organism evidence="13 14">
    <name type="scientific">Dermatophagoides farinae</name>
    <name type="common">American house dust mite</name>
    <dbReference type="NCBI Taxonomy" id="6954"/>
    <lineage>
        <taxon>Eukaryota</taxon>
        <taxon>Metazoa</taxon>
        <taxon>Ecdysozoa</taxon>
        <taxon>Arthropoda</taxon>
        <taxon>Chelicerata</taxon>
        <taxon>Arachnida</taxon>
        <taxon>Acari</taxon>
        <taxon>Acariformes</taxon>
        <taxon>Sarcoptiformes</taxon>
        <taxon>Astigmata</taxon>
        <taxon>Psoroptidia</taxon>
        <taxon>Analgoidea</taxon>
        <taxon>Pyroglyphidae</taxon>
        <taxon>Dermatophagoidinae</taxon>
        <taxon>Dermatophagoides</taxon>
    </lineage>
</organism>
<evidence type="ECO:0000259" key="12">
    <source>
        <dbReference type="PROSITE" id="PS50158"/>
    </source>
</evidence>
<name>A0A922LAF1_DERFA</name>
<comment type="subunit">
    <text evidence="9">Associated with the spliceosome.</text>
</comment>
<gene>
    <name evidence="13" type="primary">SLU7_1</name>
    <name evidence="13" type="ORF">DERF_002235</name>
</gene>
<accession>A0A922LAF1</accession>
<feature type="domain" description="CCHC-type" evidence="12">
    <location>
        <begin position="137"/>
        <end position="150"/>
    </location>
</feature>
<comment type="similarity">
    <text evidence="2 9">Belongs to the SLU7 family.</text>
</comment>
<evidence type="ECO:0000256" key="9">
    <source>
        <dbReference type="RuleBase" id="RU367071"/>
    </source>
</evidence>
<dbReference type="GO" id="GO:0005681">
    <property type="term" value="C:spliceosomal complex"/>
    <property type="evidence" value="ECO:0007669"/>
    <property type="project" value="UniProtKB-UniRule"/>
</dbReference>
<evidence type="ECO:0000256" key="11">
    <source>
        <dbReference type="SAM" id="SignalP"/>
    </source>
</evidence>
<evidence type="ECO:0000256" key="7">
    <source>
        <dbReference type="ARBA" id="ARBA00023242"/>
    </source>
</evidence>
<keyword evidence="4 9" id="KW-0507">mRNA processing</keyword>
<comment type="subcellular location">
    <subcellularLocation>
        <location evidence="1 9">Nucleus</location>
    </subcellularLocation>
</comment>
<sequence>MRLFTLCVYLWLHDIFVTKYIVKTMNVPSRPVSEIIKSSDNDEPIKRSRADWKKAKELEEARKLGQAPAEVDEEGKEINPHIPQYISTTPWYYGAAGPTLKHQKVFDDKNKNNATLHDKFVRGLKGRTATKFRKGACENCGAMGHKKKECFERLRSKLAKYTGEDIVPDDVLLPKLKYDYDGKRDRCNGYDPVMYRSVIEEHRKVEEAKQILKEEKLEQDSINTEGNSDEDEKYADHIYMSGTKVDSKQRITVRNLRIREDTAKYLRNLDIDSAYYDPKTRSMRDNPYKHTGKTPEELHYAGDNFIRYMGETQKVSQAQLFAWEMSEKGVDIHLQAEPTKAEIIHRELDLKMNDLKETIKESILNKYGGKEYLEAPPKELIFAQTEDYVEYSRSGQVIKGENRASIRSIYKEDEFINSHTTVFGSYWENGKWGYKCCHSFIKNSYCTGTLGKRSPASANIAIEEQIIN</sequence>
<dbReference type="EMBL" id="ASGP02000001">
    <property type="protein sequence ID" value="KAH9528278.1"/>
    <property type="molecule type" value="Genomic_DNA"/>
</dbReference>
<keyword evidence="6 9" id="KW-0508">mRNA splicing</keyword>
<dbReference type="InterPro" id="IPR001878">
    <property type="entry name" value="Znf_CCHC"/>
</dbReference>
<dbReference type="AlphaFoldDB" id="A0A922LAF1"/>
<reference evidence="13" key="1">
    <citation type="submission" date="2013-05" db="EMBL/GenBank/DDBJ databases">
        <authorList>
            <person name="Yim A.K.Y."/>
            <person name="Chan T.F."/>
            <person name="Ji K.M."/>
            <person name="Liu X.Y."/>
            <person name="Zhou J.W."/>
            <person name="Li R.Q."/>
            <person name="Yang K.Y."/>
            <person name="Li J."/>
            <person name="Li M."/>
            <person name="Law P.T.W."/>
            <person name="Wu Y.L."/>
            <person name="Cai Z.L."/>
            <person name="Qin H."/>
            <person name="Bao Y."/>
            <person name="Leung R.K.K."/>
            <person name="Ng P.K.S."/>
            <person name="Zou J."/>
            <person name="Zhong X.J."/>
            <person name="Ran P.X."/>
            <person name="Zhong N.S."/>
            <person name="Liu Z.G."/>
            <person name="Tsui S.K.W."/>
        </authorList>
    </citation>
    <scope>NUCLEOTIDE SEQUENCE</scope>
    <source>
        <strain evidence="13">Derf</strain>
        <tissue evidence="13">Whole organism</tissue>
    </source>
</reference>
<keyword evidence="10" id="KW-0175">Coiled coil</keyword>
<evidence type="ECO:0000256" key="6">
    <source>
        <dbReference type="ARBA" id="ARBA00023187"/>
    </source>
</evidence>
<dbReference type="PROSITE" id="PS50158">
    <property type="entry name" value="ZF_CCHC"/>
    <property type="match status" value="1"/>
</dbReference>
<dbReference type="Proteomes" id="UP000790347">
    <property type="component" value="Unassembled WGS sequence"/>
</dbReference>
<evidence type="ECO:0000256" key="2">
    <source>
        <dbReference type="ARBA" id="ARBA00007203"/>
    </source>
</evidence>
<dbReference type="InterPro" id="IPR039974">
    <property type="entry name" value="Splicing_factor_SLU7"/>
</dbReference>
<dbReference type="GO" id="GO:0030628">
    <property type="term" value="F:pre-mRNA 3'-splice site binding"/>
    <property type="evidence" value="ECO:0007669"/>
    <property type="project" value="UniProtKB-UniRule"/>
</dbReference>
<evidence type="ECO:0000256" key="1">
    <source>
        <dbReference type="ARBA" id="ARBA00004123"/>
    </source>
</evidence>
<feature type="chain" id="PRO_5037288579" description="Pre-mRNA-splicing factor SLU7" evidence="11">
    <location>
        <begin position="19"/>
        <end position="468"/>
    </location>
</feature>
<dbReference type="PANTHER" id="PTHR12942:SF2">
    <property type="entry name" value="PRE-MRNA-SPLICING FACTOR SLU7"/>
    <property type="match status" value="1"/>
</dbReference>
<evidence type="ECO:0000313" key="14">
    <source>
        <dbReference type="Proteomes" id="UP000790347"/>
    </source>
</evidence>